<evidence type="ECO:0008006" key="5">
    <source>
        <dbReference type="Google" id="ProtNLM"/>
    </source>
</evidence>
<dbReference type="Proteomes" id="UP000078397">
    <property type="component" value="Unassembled WGS sequence"/>
</dbReference>
<feature type="region of interest" description="Disordered" evidence="1">
    <location>
        <begin position="126"/>
        <end position="161"/>
    </location>
</feature>
<evidence type="ECO:0000256" key="1">
    <source>
        <dbReference type="SAM" id="MobiDB-lite"/>
    </source>
</evidence>
<dbReference type="GeneID" id="28858446"/>
<name>A0A179F703_METCM</name>
<feature type="chain" id="PRO_5008101370" description="Secreted protein" evidence="2">
    <location>
        <begin position="22"/>
        <end position="161"/>
    </location>
</feature>
<comment type="caution">
    <text evidence="3">The sequence shown here is derived from an EMBL/GenBank/DDBJ whole genome shotgun (WGS) entry which is preliminary data.</text>
</comment>
<feature type="compositionally biased region" description="Polar residues" evidence="1">
    <location>
        <begin position="136"/>
        <end position="155"/>
    </location>
</feature>
<keyword evidence="2" id="KW-0732">Signal</keyword>
<gene>
    <name evidence="3" type="ORF">VFPPC_16699</name>
</gene>
<sequence length="161" mass="17574">MIRWLTKIWGTLIICHRPAMADVQCMKVSSPTGLSGERHKCVLGNLSECCTKVDQFVLCPTHQPAPCIVRDGCSPHKYLLGPPSRIAWILTQPVARRGQVATLHAVDFYWHSGISAGAQRLFPVVGTGRDEAPPNRQGQGSAQAPSIGRSVSTLARTPDWH</sequence>
<dbReference type="KEGG" id="pchm:VFPPC_16699"/>
<dbReference type="AlphaFoldDB" id="A0A179F703"/>
<protein>
    <recommendedName>
        <fullName evidence="5">Secreted protein</fullName>
    </recommendedName>
</protein>
<dbReference type="EMBL" id="LSBJ02000001">
    <property type="protein sequence ID" value="OAQ61090.1"/>
    <property type="molecule type" value="Genomic_DNA"/>
</dbReference>
<evidence type="ECO:0000256" key="2">
    <source>
        <dbReference type="SAM" id="SignalP"/>
    </source>
</evidence>
<accession>A0A179F703</accession>
<organism evidence="3 4">
    <name type="scientific">Pochonia chlamydosporia 170</name>
    <dbReference type="NCBI Taxonomy" id="1380566"/>
    <lineage>
        <taxon>Eukaryota</taxon>
        <taxon>Fungi</taxon>
        <taxon>Dikarya</taxon>
        <taxon>Ascomycota</taxon>
        <taxon>Pezizomycotina</taxon>
        <taxon>Sordariomycetes</taxon>
        <taxon>Hypocreomycetidae</taxon>
        <taxon>Hypocreales</taxon>
        <taxon>Clavicipitaceae</taxon>
        <taxon>Pochonia</taxon>
    </lineage>
</organism>
<evidence type="ECO:0000313" key="4">
    <source>
        <dbReference type="Proteomes" id="UP000078397"/>
    </source>
</evidence>
<proteinExistence type="predicted"/>
<keyword evidence="4" id="KW-1185">Reference proteome</keyword>
<evidence type="ECO:0000313" key="3">
    <source>
        <dbReference type="EMBL" id="OAQ61090.1"/>
    </source>
</evidence>
<feature type="signal peptide" evidence="2">
    <location>
        <begin position="1"/>
        <end position="21"/>
    </location>
</feature>
<dbReference type="RefSeq" id="XP_018138899.1">
    <property type="nucleotide sequence ID" value="XM_018294452.1"/>
</dbReference>
<reference evidence="3 4" key="1">
    <citation type="journal article" date="2016" name="PLoS Pathog.">
        <title>Biosynthesis of antibiotic leucinostatins in bio-control fungus Purpureocillium lilacinum and their inhibition on phytophthora revealed by genome mining.</title>
        <authorList>
            <person name="Wang G."/>
            <person name="Liu Z."/>
            <person name="Lin R."/>
            <person name="Li E."/>
            <person name="Mao Z."/>
            <person name="Ling J."/>
            <person name="Yang Y."/>
            <person name="Yin W.B."/>
            <person name="Xie B."/>
        </authorList>
    </citation>
    <scope>NUCLEOTIDE SEQUENCE [LARGE SCALE GENOMIC DNA]</scope>
    <source>
        <strain evidence="3">170</strain>
    </source>
</reference>